<dbReference type="PRINTS" id="PR00326">
    <property type="entry name" value="GTP1OBG"/>
</dbReference>
<dbReference type="SUPFAM" id="SSF52540">
    <property type="entry name" value="P-loop containing nucleoside triphosphate hydrolases"/>
    <property type="match status" value="1"/>
</dbReference>
<dbReference type="Gene3D" id="1.20.120.1190">
    <property type="match status" value="1"/>
</dbReference>
<evidence type="ECO:0000256" key="1">
    <source>
        <dbReference type="ARBA" id="ARBA00022741"/>
    </source>
</evidence>
<reference evidence="4" key="1">
    <citation type="journal article" date="2015" name="ISME J.">
        <title>Aquifer environment selects for microbial species cohorts in sediment and groundwater.</title>
        <authorList>
            <person name="Hug L.A."/>
            <person name="Thomas B.C."/>
            <person name="Brown C.T."/>
            <person name="Frischkorn K.R."/>
            <person name="Williams K.H."/>
            <person name="Tringe S.G."/>
            <person name="Banfield J.F."/>
        </authorList>
    </citation>
    <scope>NUCLEOTIDE SEQUENCE</scope>
</reference>
<evidence type="ECO:0000256" key="2">
    <source>
        <dbReference type="ARBA" id="ARBA00023134"/>
    </source>
</evidence>
<organism evidence="4">
    <name type="scientific">uncultured euryarchaeote Rifle_16ft_4_minimus_37664</name>
    <dbReference type="NCBI Taxonomy" id="1665194"/>
    <lineage>
        <taxon>Archaea</taxon>
        <taxon>Methanobacteriati</taxon>
        <taxon>Methanobacteriota</taxon>
        <taxon>environmental samples</taxon>
    </lineage>
</organism>
<sequence>MFELPTVLRADELLDKAFGRAGKATTAKGKDRATRSRNLAVAKVQIAGQTIGSTLRSYVKGFPSLDRLPPFYAELIDVLVDRGRLKKHLGAVDWAADRAEAVTREAVRKIGRSELGELLTLRKAAFGRLASLVDQVSGDLDGLVEARKALRRLPNIDPNVPTIVVAGYPNVGKSAFVRAVSTGRPRVAEYPFTTKGVSLGHFERDGRRYQIIDTPGLLDRPMEKRNRIERQAIAALAHLADVVLFLLDPSETCGYTIDEQTRLLASVQDVFRDVAFVVVENKADLDGPASGHPRISAVRGDGLNEALDRVLERLTSRAPGGAPR</sequence>
<dbReference type="InterPro" id="IPR006073">
    <property type="entry name" value="GTP-bd"/>
</dbReference>
<dbReference type="Gene3D" id="3.40.50.300">
    <property type="entry name" value="P-loop containing nucleotide triphosphate hydrolases"/>
    <property type="match status" value="1"/>
</dbReference>
<proteinExistence type="predicted"/>
<dbReference type="GO" id="GO:0005525">
    <property type="term" value="F:GTP binding"/>
    <property type="evidence" value="ECO:0007669"/>
    <property type="project" value="UniProtKB-KW"/>
</dbReference>
<dbReference type="InterPro" id="IPR031167">
    <property type="entry name" value="G_OBG"/>
</dbReference>
<dbReference type="InterPro" id="IPR010674">
    <property type="entry name" value="NOG1_Rossman_fold_dom"/>
</dbReference>
<dbReference type="InterPro" id="IPR041623">
    <property type="entry name" value="NOG1_N"/>
</dbReference>
<keyword evidence="2" id="KW-0342">GTP-binding</keyword>
<protein>
    <submittedName>
        <fullName evidence="4">Small GTP-binding protein, nucleolar GTP-binding protein</fullName>
    </submittedName>
</protein>
<keyword evidence="1" id="KW-0547">Nucleotide-binding</keyword>
<dbReference type="EMBL" id="KT007002">
    <property type="protein sequence ID" value="AKQ02728.1"/>
    <property type="molecule type" value="Genomic_DNA"/>
</dbReference>
<evidence type="ECO:0000259" key="3">
    <source>
        <dbReference type="PROSITE" id="PS51710"/>
    </source>
</evidence>
<dbReference type="PANTHER" id="PTHR45759">
    <property type="entry name" value="NUCLEOLAR GTP-BINDING PROTEIN 1"/>
    <property type="match status" value="1"/>
</dbReference>
<name>A0A0H4T4W9_9EURY</name>
<accession>A0A0H4T4W9</accession>
<dbReference type="AlphaFoldDB" id="A0A0H4T4W9"/>
<dbReference type="Pfam" id="PF17835">
    <property type="entry name" value="NOG1_N"/>
    <property type="match status" value="1"/>
</dbReference>
<dbReference type="Pfam" id="PF06858">
    <property type="entry name" value="NOG1"/>
    <property type="match status" value="1"/>
</dbReference>
<dbReference type="InterPro" id="IPR027417">
    <property type="entry name" value="P-loop_NTPase"/>
</dbReference>
<feature type="domain" description="OBG-type G" evidence="3">
    <location>
        <begin position="161"/>
        <end position="324"/>
    </location>
</feature>
<dbReference type="PROSITE" id="PS51710">
    <property type="entry name" value="G_OBG"/>
    <property type="match status" value="1"/>
</dbReference>
<evidence type="ECO:0000313" key="4">
    <source>
        <dbReference type="EMBL" id="AKQ02728.1"/>
    </source>
</evidence>
<dbReference type="CDD" id="cd01897">
    <property type="entry name" value="NOG"/>
    <property type="match status" value="1"/>
</dbReference>